<dbReference type="OrthoDB" id="10264154at2759"/>
<evidence type="ECO:0000313" key="3">
    <source>
        <dbReference type="Proteomes" id="UP000279307"/>
    </source>
</evidence>
<organism evidence="2 3">
    <name type="scientific">Ooceraea biroi</name>
    <name type="common">Clonal raider ant</name>
    <name type="synonym">Cerapachys biroi</name>
    <dbReference type="NCBI Taxonomy" id="2015173"/>
    <lineage>
        <taxon>Eukaryota</taxon>
        <taxon>Metazoa</taxon>
        <taxon>Ecdysozoa</taxon>
        <taxon>Arthropoda</taxon>
        <taxon>Hexapoda</taxon>
        <taxon>Insecta</taxon>
        <taxon>Pterygota</taxon>
        <taxon>Neoptera</taxon>
        <taxon>Endopterygota</taxon>
        <taxon>Hymenoptera</taxon>
        <taxon>Apocrita</taxon>
        <taxon>Aculeata</taxon>
        <taxon>Formicoidea</taxon>
        <taxon>Formicidae</taxon>
        <taxon>Dorylinae</taxon>
        <taxon>Ooceraea</taxon>
    </lineage>
</organism>
<dbReference type="Proteomes" id="UP000279307">
    <property type="component" value="Chromosome 13"/>
</dbReference>
<feature type="compositionally biased region" description="Low complexity" evidence="1">
    <location>
        <begin position="24"/>
        <end position="46"/>
    </location>
</feature>
<reference evidence="2 3" key="1">
    <citation type="journal article" date="2018" name="Genome Res.">
        <title>The genomic architecture and molecular evolution of ant odorant receptors.</title>
        <authorList>
            <person name="McKenzie S.K."/>
            <person name="Kronauer D.J.C."/>
        </authorList>
    </citation>
    <scope>NUCLEOTIDE SEQUENCE [LARGE SCALE GENOMIC DNA]</scope>
    <source>
        <strain evidence="2">Clonal line C1</strain>
    </source>
</reference>
<name>A0A3L8D4Z9_OOCBI</name>
<sequence length="181" mass="18186">MEGTRPGESGDEPATALDNGTGGVATATAGGHLTESSTSSASSSSSSSSAAAAAATVSTVILTESTAASAGNPPLTAPQQGLHQVHQQQQAQQLRQRISLIADVAASDVAGNLNEALLRARGLCCARAAACQTLLVVSLAPSPTLFLSFSVSLSSFHSRVPCLWFALFPSADLSLSFSLSA</sequence>
<accession>A0A3L8D4Z9</accession>
<protein>
    <submittedName>
        <fullName evidence="2">Uncharacterized protein</fullName>
    </submittedName>
</protein>
<comment type="caution">
    <text evidence="2">The sequence shown here is derived from an EMBL/GenBank/DDBJ whole genome shotgun (WGS) entry which is preliminary data.</text>
</comment>
<evidence type="ECO:0000256" key="1">
    <source>
        <dbReference type="SAM" id="MobiDB-lite"/>
    </source>
</evidence>
<feature type="region of interest" description="Disordered" evidence="1">
    <location>
        <begin position="1"/>
        <end position="46"/>
    </location>
</feature>
<gene>
    <name evidence="2" type="ORF">DMN91_012300</name>
</gene>
<dbReference type="AlphaFoldDB" id="A0A3L8D4Z9"/>
<evidence type="ECO:0000313" key="2">
    <source>
        <dbReference type="EMBL" id="RLU15306.1"/>
    </source>
</evidence>
<dbReference type="EMBL" id="QOIP01000013">
    <property type="protein sequence ID" value="RLU15306.1"/>
    <property type="molecule type" value="Genomic_DNA"/>
</dbReference>
<proteinExistence type="predicted"/>